<evidence type="ECO:0000313" key="9">
    <source>
        <dbReference type="EMBL" id="KAL3497671.1"/>
    </source>
</evidence>
<dbReference type="GO" id="GO:0006952">
    <property type="term" value="P:defense response"/>
    <property type="evidence" value="ECO:0007669"/>
    <property type="project" value="UniProtKB-KW"/>
</dbReference>
<dbReference type="Pfam" id="PF18052">
    <property type="entry name" value="Rx_N"/>
    <property type="match status" value="1"/>
</dbReference>
<dbReference type="SUPFAM" id="SSF52540">
    <property type="entry name" value="P-loop containing nucleoside triphosphate hydrolases"/>
    <property type="match status" value="1"/>
</dbReference>
<organism evidence="9 10">
    <name type="scientific">Cinchona calisaya</name>
    <dbReference type="NCBI Taxonomy" id="153742"/>
    <lineage>
        <taxon>Eukaryota</taxon>
        <taxon>Viridiplantae</taxon>
        <taxon>Streptophyta</taxon>
        <taxon>Embryophyta</taxon>
        <taxon>Tracheophyta</taxon>
        <taxon>Spermatophyta</taxon>
        <taxon>Magnoliopsida</taxon>
        <taxon>eudicotyledons</taxon>
        <taxon>Gunneridae</taxon>
        <taxon>Pentapetalae</taxon>
        <taxon>asterids</taxon>
        <taxon>lamiids</taxon>
        <taxon>Gentianales</taxon>
        <taxon>Rubiaceae</taxon>
        <taxon>Cinchonoideae</taxon>
        <taxon>Cinchoneae</taxon>
        <taxon>Cinchona</taxon>
    </lineage>
</organism>
<evidence type="ECO:0000259" key="7">
    <source>
        <dbReference type="Pfam" id="PF00931"/>
    </source>
</evidence>
<feature type="domain" description="Disease resistance N-terminal" evidence="8">
    <location>
        <begin position="5"/>
        <end position="90"/>
    </location>
</feature>
<gene>
    <name evidence="9" type="ORF">ACH5RR_040403</name>
</gene>
<keyword evidence="5" id="KW-0611">Plant defense</keyword>
<dbReference type="InterPro" id="IPR032675">
    <property type="entry name" value="LRR_dom_sf"/>
</dbReference>
<evidence type="ECO:0000256" key="1">
    <source>
        <dbReference type="ARBA" id="ARBA00008894"/>
    </source>
</evidence>
<keyword evidence="10" id="KW-1185">Reference proteome</keyword>
<sequence length="611" mass="70448">MVETVLSFVLHQLSIFLREEGRLLGGLRQQIQLITDELGHTRAFLKVAEANEDHYPRLKEWIRQVREYAYDKKDVLDDFVLRFAHQHSKRFCGSVKRILNLKKNLRARHRVASEIQSIQTRIKNISEGHQRYQSEYGISTDQVSGTLDAVDNKAWRCSRDDALLVEEAKLVGIDKPKQQLISQLLEGDSKFKVIPVIGMGGLGKTTLVKKIHEDADVRRHFQICAWITVSQTFNFSELLKNLIRKLHEEIKKQVPQSIDSMTGTSELKEFIKDFLQEKRTFEDGCCPNHLKKVAEVILGKCDDLPLAILAISGLLALKDMSRIDEWEMVRLSLGGELEERRGEMTNEAVALDYLKGLTNRSLIQVTNVFYEGVPDTCRIHDLFRNVIVSKCREQNMATVTTRQNTRWPEKVRRIAIHNLYDNSSHESHCFDHLRSLITFESTKPLPQTLLSELLPTENDHETSKIVKEIGNLTQLRKLRITNLRRKDGKELYSSLEKLTNLKELNVYSTGKDELIDLDHSIPSSSSSLQYLRVLKGLRWMRVEEGAMPHLRKLTLEEIPLLEELPLGIQHLRQLQKLELADMSSQLMDKLESEGVKDYQQIAQIHQVIISR</sequence>
<dbReference type="SUPFAM" id="SSF52058">
    <property type="entry name" value="L domain-like"/>
    <property type="match status" value="1"/>
</dbReference>
<dbReference type="PANTHER" id="PTHR19338:SF32">
    <property type="entry name" value="OS06G0287500 PROTEIN"/>
    <property type="match status" value="1"/>
</dbReference>
<dbReference type="InterPro" id="IPR041118">
    <property type="entry name" value="Rx_N"/>
</dbReference>
<keyword evidence="4" id="KW-0547">Nucleotide-binding</keyword>
<evidence type="ECO:0000313" key="10">
    <source>
        <dbReference type="Proteomes" id="UP001630127"/>
    </source>
</evidence>
<dbReference type="Proteomes" id="UP001630127">
    <property type="component" value="Unassembled WGS sequence"/>
</dbReference>
<feature type="domain" description="NB-ARC" evidence="7">
    <location>
        <begin position="174"/>
        <end position="280"/>
    </location>
</feature>
<dbReference type="GO" id="GO:0051707">
    <property type="term" value="P:response to other organism"/>
    <property type="evidence" value="ECO:0007669"/>
    <property type="project" value="UniProtKB-ARBA"/>
</dbReference>
<dbReference type="CDD" id="cd14798">
    <property type="entry name" value="RX-CC_like"/>
    <property type="match status" value="1"/>
</dbReference>
<evidence type="ECO:0000256" key="3">
    <source>
        <dbReference type="ARBA" id="ARBA00022737"/>
    </source>
</evidence>
<evidence type="ECO:0000259" key="8">
    <source>
        <dbReference type="Pfam" id="PF18052"/>
    </source>
</evidence>
<protein>
    <recommendedName>
        <fullName evidence="11">Disease resistance protein RPM1-like</fullName>
    </recommendedName>
</protein>
<dbReference type="EMBL" id="JBJUIK010000017">
    <property type="protein sequence ID" value="KAL3497671.1"/>
    <property type="molecule type" value="Genomic_DNA"/>
</dbReference>
<comment type="caution">
    <text evidence="9">The sequence shown here is derived from an EMBL/GenBank/DDBJ whole genome shotgun (WGS) entry which is preliminary data.</text>
</comment>
<dbReference type="InterPro" id="IPR042197">
    <property type="entry name" value="Apaf_helical"/>
</dbReference>
<comment type="similarity">
    <text evidence="1">Belongs to the disease resistance NB-LRR family.</text>
</comment>
<dbReference type="PANTHER" id="PTHR19338">
    <property type="entry name" value="TRANSLOCASE OF INNER MITOCHONDRIAL MEMBRANE 13 HOMOLOG"/>
    <property type="match status" value="1"/>
</dbReference>
<evidence type="ECO:0000256" key="2">
    <source>
        <dbReference type="ARBA" id="ARBA00022614"/>
    </source>
</evidence>
<keyword evidence="3" id="KW-0677">Repeat</keyword>
<dbReference type="Gene3D" id="3.80.10.10">
    <property type="entry name" value="Ribonuclease Inhibitor"/>
    <property type="match status" value="1"/>
</dbReference>
<dbReference type="Gene3D" id="1.10.8.430">
    <property type="entry name" value="Helical domain of apoptotic protease-activating factors"/>
    <property type="match status" value="1"/>
</dbReference>
<dbReference type="InterPro" id="IPR027417">
    <property type="entry name" value="P-loop_NTPase"/>
</dbReference>
<evidence type="ECO:0000256" key="6">
    <source>
        <dbReference type="ARBA" id="ARBA00022840"/>
    </source>
</evidence>
<dbReference type="InterPro" id="IPR038005">
    <property type="entry name" value="RX-like_CC"/>
</dbReference>
<dbReference type="Gene3D" id="1.20.5.4130">
    <property type="match status" value="1"/>
</dbReference>
<keyword evidence="6" id="KW-0067">ATP-binding</keyword>
<dbReference type="GO" id="GO:0005524">
    <property type="term" value="F:ATP binding"/>
    <property type="evidence" value="ECO:0007669"/>
    <property type="project" value="UniProtKB-KW"/>
</dbReference>
<dbReference type="Pfam" id="PF00931">
    <property type="entry name" value="NB-ARC"/>
    <property type="match status" value="1"/>
</dbReference>
<dbReference type="PRINTS" id="PR00364">
    <property type="entry name" value="DISEASERSIST"/>
</dbReference>
<evidence type="ECO:0008006" key="11">
    <source>
        <dbReference type="Google" id="ProtNLM"/>
    </source>
</evidence>
<dbReference type="InterPro" id="IPR002182">
    <property type="entry name" value="NB-ARC"/>
</dbReference>
<name>A0ABD2XSX4_9GENT</name>
<evidence type="ECO:0000256" key="4">
    <source>
        <dbReference type="ARBA" id="ARBA00022741"/>
    </source>
</evidence>
<proteinExistence type="inferred from homology"/>
<keyword evidence="2" id="KW-0433">Leucine-rich repeat</keyword>
<reference evidence="9 10" key="1">
    <citation type="submission" date="2024-11" db="EMBL/GenBank/DDBJ databases">
        <title>A near-complete genome assembly of Cinchona calisaya.</title>
        <authorList>
            <person name="Lian D.C."/>
            <person name="Zhao X.W."/>
            <person name="Wei L."/>
        </authorList>
    </citation>
    <scope>NUCLEOTIDE SEQUENCE [LARGE SCALE GENOMIC DNA]</scope>
    <source>
        <tissue evidence="9">Nenye</tissue>
    </source>
</reference>
<dbReference type="AlphaFoldDB" id="A0ABD2XSX4"/>
<accession>A0ABD2XSX4</accession>
<dbReference type="Gene3D" id="3.40.50.300">
    <property type="entry name" value="P-loop containing nucleotide triphosphate hydrolases"/>
    <property type="match status" value="1"/>
</dbReference>
<evidence type="ECO:0000256" key="5">
    <source>
        <dbReference type="ARBA" id="ARBA00022821"/>
    </source>
</evidence>